<dbReference type="GO" id="GO:0006508">
    <property type="term" value="P:proteolysis"/>
    <property type="evidence" value="ECO:0007669"/>
    <property type="project" value="UniProtKB-KW"/>
</dbReference>
<dbReference type="AlphaFoldDB" id="A0A124R4Z7"/>
<dbReference type="Pfam" id="PF02902">
    <property type="entry name" value="Peptidase_C48"/>
    <property type="match status" value="1"/>
</dbReference>
<keyword evidence="2" id="KW-0645">Protease</keyword>
<dbReference type="InterPro" id="IPR003653">
    <property type="entry name" value="Peptidase_C48_C"/>
</dbReference>
<feature type="region of interest" description="Disordered" evidence="4">
    <location>
        <begin position="344"/>
        <end position="365"/>
    </location>
</feature>
<evidence type="ECO:0000256" key="2">
    <source>
        <dbReference type="ARBA" id="ARBA00022670"/>
    </source>
</evidence>
<evidence type="ECO:0000256" key="1">
    <source>
        <dbReference type="ARBA" id="ARBA00005234"/>
    </source>
</evidence>
<organism evidence="6 7">
    <name type="scientific">Cynara cardunculus var. scolymus</name>
    <name type="common">Globe artichoke</name>
    <name type="synonym">Cynara scolymus</name>
    <dbReference type="NCBI Taxonomy" id="59895"/>
    <lineage>
        <taxon>Eukaryota</taxon>
        <taxon>Viridiplantae</taxon>
        <taxon>Streptophyta</taxon>
        <taxon>Embryophyta</taxon>
        <taxon>Tracheophyta</taxon>
        <taxon>Spermatophyta</taxon>
        <taxon>Magnoliopsida</taxon>
        <taxon>eudicotyledons</taxon>
        <taxon>Gunneridae</taxon>
        <taxon>Pentapetalae</taxon>
        <taxon>asterids</taxon>
        <taxon>campanulids</taxon>
        <taxon>Asterales</taxon>
        <taxon>Asteraceae</taxon>
        <taxon>Carduoideae</taxon>
        <taxon>Cardueae</taxon>
        <taxon>Carduinae</taxon>
        <taxon>Cynara</taxon>
    </lineage>
</organism>
<dbReference type="GO" id="GO:0008234">
    <property type="term" value="F:cysteine-type peptidase activity"/>
    <property type="evidence" value="ECO:0007669"/>
    <property type="project" value="InterPro"/>
</dbReference>
<dbReference type="SUPFAM" id="SSF54001">
    <property type="entry name" value="Cysteine proteinases"/>
    <property type="match status" value="1"/>
</dbReference>
<dbReference type="Gramene" id="KVG47221">
    <property type="protein sequence ID" value="KVG47221"/>
    <property type="gene ID" value="Ccrd_026401"/>
</dbReference>
<sequence length="827" mass="94801">MLCQSDDCRGVVIRSRRKRAKRNIYTVSGVVTKDVISENVSGIGQNRRKSIALDETKDGGKDETNKGKERLEESDSSDGNQCRLENLRTRTSPRTLYQTIVGLNDAQKNVVKQMGLGALLEMTINGVSSKLGFYVVDNLGMKKMELKVVNGGIPIIIESIHRLLGLRMGGVDILEMDEVEDSKNMTANWRKQFDKKKMRPKDIMKIIQSSGDAGFNFKLNFLVLFMNLMVECNRMGCCNFGFLSRIESEDVIPEIDWCKYIYGNIKTSKSRWRRDSRMCFYAGPLTYLALLYVEATISPKVVVEHKGHAISTWNLDWLKKRQSTEIKDGGFGLLPLRSKAESSEDVHHSYASNQENIGETSTPTHLSKEDHVQRILIKIAVVLSARVEAEIEIKEAMSKFPDDEEFKQYKNQLDDMFKERACNMTHDTHSIGLKDHSIAKNDGQPSMDIVVSQPSGFNEKPLPKIWLSPGFIEAVDKVVENTISTSKTKRLYAAITPPKLDLGISPIKQSEPLSMVLHEEAECIERCPSVERCNVSEDAKKYQVERAIRRELKLGDHLRSPFVIRAVDLNVTPEERKIHEWAVAGLGGNELLFSTPNDTTLHRHAIESLGRTTTIYVSVIDAWATLLNYEERYRNRDSLRRYFFNTEVMVFFPLLDKGHYYLVVFNLKNPSVVVIDNRFQEVSDDDQLLQMYDFITNILQRLMIRHLNVVGHPAGKELDEIGQERLRMDWQTQNNFNDCGVFAMRHMETYMGPVRTWKTGLAQEGKTQEIQIASLRMKYVAKLLVSNYNKKKEYVVKEVEKFQSMDEAIRKKLRKHVDDTKTERLRI</sequence>
<comment type="caution">
    <text evidence="6">The sequence shown here is derived from an EMBL/GenBank/DDBJ whole genome shotgun (WGS) entry which is preliminary data.</text>
</comment>
<gene>
    <name evidence="6" type="ORF">Ccrd_026401</name>
</gene>
<comment type="similarity">
    <text evidence="1">Belongs to the peptidase C48 family.</text>
</comment>
<feature type="region of interest" description="Disordered" evidence="4">
    <location>
        <begin position="53"/>
        <end position="81"/>
    </location>
</feature>
<evidence type="ECO:0000256" key="4">
    <source>
        <dbReference type="SAM" id="MobiDB-lite"/>
    </source>
</evidence>
<name>A0A124R4Z7_CYNCS</name>
<evidence type="ECO:0000313" key="7">
    <source>
        <dbReference type="Proteomes" id="UP000243975"/>
    </source>
</evidence>
<evidence type="ECO:0000259" key="5">
    <source>
        <dbReference type="Pfam" id="PF02902"/>
    </source>
</evidence>
<feature type="compositionally biased region" description="Basic and acidic residues" evidence="4">
    <location>
        <begin position="53"/>
        <end position="73"/>
    </location>
</feature>
<feature type="compositionally biased region" description="Polar residues" evidence="4">
    <location>
        <begin position="350"/>
        <end position="365"/>
    </location>
</feature>
<dbReference type="PANTHER" id="PTHR34835:SF90">
    <property type="entry name" value="AMINOTRANSFERASE-LIKE PLANT MOBILE DOMAIN-CONTAINING PROTEIN"/>
    <property type="match status" value="1"/>
</dbReference>
<protein>
    <submittedName>
        <fullName evidence="6">Peptidase C48, SUMO/Sentrin/Ubl1</fullName>
    </submittedName>
</protein>
<feature type="domain" description="Ubiquitin-like protease family profile" evidence="5">
    <location>
        <begin position="649"/>
        <end position="757"/>
    </location>
</feature>
<dbReference type="PANTHER" id="PTHR34835">
    <property type="entry name" value="OS07G0283600 PROTEIN-RELATED"/>
    <property type="match status" value="1"/>
</dbReference>
<dbReference type="InterPro" id="IPR038765">
    <property type="entry name" value="Papain-like_cys_pep_sf"/>
</dbReference>
<dbReference type="Proteomes" id="UP000243975">
    <property type="component" value="Unassembled WGS sequence"/>
</dbReference>
<dbReference type="EMBL" id="LEKV01008110">
    <property type="protein sequence ID" value="KVG47221.1"/>
    <property type="molecule type" value="Genomic_DNA"/>
</dbReference>
<evidence type="ECO:0000256" key="3">
    <source>
        <dbReference type="ARBA" id="ARBA00022801"/>
    </source>
</evidence>
<dbReference type="Gene3D" id="3.40.395.10">
    <property type="entry name" value="Adenoviral Proteinase, Chain A"/>
    <property type="match status" value="1"/>
</dbReference>
<evidence type="ECO:0000313" key="6">
    <source>
        <dbReference type="EMBL" id="KVG47221.1"/>
    </source>
</evidence>
<keyword evidence="7" id="KW-1185">Reference proteome</keyword>
<reference evidence="6 7" key="1">
    <citation type="journal article" date="2016" name="Sci. Rep.">
        <title>The genome sequence of the outbreeding globe artichoke constructed de novo incorporating a phase-aware low-pass sequencing strategy of F1 progeny.</title>
        <authorList>
            <person name="Scaglione D."/>
            <person name="Reyes-Chin-Wo S."/>
            <person name="Acquadro A."/>
            <person name="Froenicke L."/>
            <person name="Portis E."/>
            <person name="Beitel C."/>
            <person name="Tirone M."/>
            <person name="Mauro R."/>
            <person name="Lo Monaco A."/>
            <person name="Mauromicale G."/>
            <person name="Faccioli P."/>
            <person name="Cattivelli L."/>
            <person name="Rieseberg L."/>
            <person name="Michelmore R."/>
            <person name="Lanteri S."/>
        </authorList>
    </citation>
    <scope>NUCLEOTIDE SEQUENCE [LARGE SCALE GENOMIC DNA]</scope>
    <source>
        <strain evidence="6">2C</strain>
    </source>
</reference>
<proteinExistence type="inferred from homology"/>
<dbReference type="OMA" id="QFNTHED"/>
<keyword evidence="3" id="KW-0378">Hydrolase</keyword>
<accession>A0A124R4Z7</accession>